<dbReference type="EMBL" id="QOKY01000128">
    <property type="protein sequence ID" value="RMZ57449.1"/>
    <property type="molecule type" value="Genomic_DNA"/>
</dbReference>
<dbReference type="GO" id="GO:0006457">
    <property type="term" value="P:protein folding"/>
    <property type="evidence" value="ECO:0007669"/>
    <property type="project" value="TreeGrafter"/>
</dbReference>
<feature type="region of interest" description="Disordered" evidence="2">
    <location>
        <begin position="34"/>
        <end position="59"/>
    </location>
</feature>
<gene>
    <name evidence="4" type="ORF">APUTEX25_004283</name>
</gene>
<dbReference type="GO" id="GO:0051087">
    <property type="term" value="F:protein-folding chaperone binding"/>
    <property type="evidence" value="ECO:0007669"/>
    <property type="project" value="TreeGrafter"/>
</dbReference>
<name>A0A3M7L5E3_AUXPR</name>
<comment type="caution">
    <text evidence="4">The sequence shown here is derived from an EMBL/GenBank/DDBJ whole genome shotgun (WGS) entry which is preliminary data.</text>
</comment>
<dbReference type="GO" id="GO:0005829">
    <property type="term" value="C:cytosol"/>
    <property type="evidence" value="ECO:0007669"/>
    <property type="project" value="TreeGrafter"/>
</dbReference>
<dbReference type="GO" id="GO:0005634">
    <property type="term" value="C:nucleus"/>
    <property type="evidence" value="ECO:0007669"/>
    <property type="project" value="TreeGrafter"/>
</dbReference>
<proteinExistence type="inferred from homology"/>
<dbReference type="Gene3D" id="2.60.40.790">
    <property type="match status" value="1"/>
</dbReference>
<reference evidence="5" key="1">
    <citation type="journal article" date="2018" name="Algal Res.">
        <title>Characterization of plant carbon substrate utilization by Auxenochlorella protothecoides.</title>
        <authorList>
            <person name="Vogler B.W."/>
            <person name="Starkenburg S.R."/>
            <person name="Sudasinghe N."/>
            <person name="Schambach J.Y."/>
            <person name="Rollin J.A."/>
            <person name="Pattathil S."/>
            <person name="Barry A.N."/>
        </authorList>
    </citation>
    <scope>NUCLEOTIDE SEQUENCE [LARGE SCALE GENOMIC DNA]</scope>
    <source>
        <strain evidence="5">UTEX 25</strain>
    </source>
</reference>
<dbReference type="PANTHER" id="PTHR22932:SF1">
    <property type="entry name" value="CO-CHAPERONE PROTEIN DAF-41"/>
    <property type="match status" value="1"/>
</dbReference>
<evidence type="ECO:0000313" key="4">
    <source>
        <dbReference type="EMBL" id="RMZ57449.1"/>
    </source>
</evidence>
<feature type="compositionally biased region" description="Low complexity" evidence="2">
    <location>
        <begin position="126"/>
        <end position="137"/>
    </location>
</feature>
<dbReference type="PROSITE" id="PS51203">
    <property type="entry name" value="CS"/>
    <property type="match status" value="1"/>
</dbReference>
<dbReference type="SUPFAM" id="SSF49764">
    <property type="entry name" value="HSP20-like chaperones"/>
    <property type="match status" value="1"/>
</dbReference>
<dbReference type="InterPro" id="IPR045250">
    <property type="entry name" value="p23-like"/>
</dbReference>
<evidence type="ECO:0000256" key="1">
    <source>
        <dbReference type="ARBA" id="ARBA00025733"/>
    </source>
</evidence>
<sequence length="177" mass="19030">MPLSPPVQWAQRKDRLYLTFDLQDCKDPTIEVKNDEASQSGRVSFKGNAHSHATGPDEHTYSMDLELYGEIDDSDVKQVKTDRTVVLILAKKEEGPHWPRLLKAAGRAPSNVKVDWNRTWVVAAPAPAACPTSPPSSGGAGGPGLEGLRAGEFGEEDDESSEDGDLPPLEGDKPAAA</sequence>
<organism evidence="4 5">
    <name type="scientific">Auxenochlorella protothecoides</name>
    <name type="common">Green microalga</name>
    <name type="synonym">Chlorella protothecoides</name>
    <dbReference type="NCBI Taxonomy" id="3075"/>
    <lineage>
        <taxon>Eukaryota</taxon>
        <taxon>Viridiplantae</taxon>
        <taxon>Chlorophyta</taxon>
        <taxon>core chlorophytes</taxon>
        <taxon>Trebouxiophyceae</taxon>
        <taxon>Chlorellales</taxon>
        <taxon>Chlorellaceae</taxon>
        <taxon>Auxenochlorella</taxon>
    </lineage>
</organism>
<dbReference type="Proteomes" id="UP000279271">
    <property type="component" value="Unassembled WGS sequence"/>
</dbReference>
<protein>
    <recommendedName>
        <fullName evidence="3">CS domain-containing protein</fullName>
    </recommendedName>
</protein>
<feature type="domain" description="CS" evidence="3">
    <location>
        <begin position="2"/>
        <end position="102"/>
    </location>
</feature>
<accession>A0A3M7L5E3</accession>
<dbReference type="GO" id="GO:0051131">
    <property type="term" value="P:chaperone-mediated protein complex assembly"/>
    <property type="evidence" value="ECO:0007669"/>
    <property type="project" value="TreeGrafter"/>
</dbReference>
<evidence type="ECO:0000256" key="2">
    <source>
        <dbReference type="SAM" id="MobiDB-lite"/>
    </source>
</evidence>
<feature type="region of interest" description="Disordered" evidence="2">
    <location>
        <begin position="126"/>
        <end position="177"/>
    </location>
</feature>
<dbReference type="GO" id="GO:0051879">
    <property type="term" value="F:Hsp90 protein binding"/>
    <property type="evidence" value="ECO:0007669"/>
    <property type="project" value="InterPro"/>
</dbReference>
<feature type="compositionally biased region" description="Acidic residues" evidence="2">
    <location>
        <begin position="153"/>
        <end position="165"/>
    </location>
</feature>
<evidence type="ECO:0000259" key="3">
    <source>
        <dbReference type="PROSITE" id="PS51203"/>
    </source>
</evidence>
<dbReference type="PANTHER" id="PTHR22932">
    <property type="entry name" value="TELOMERASE-BINDING PROTEIN P23 HSP90 CO-CHAPERONE"/>
    <property type="match status" value="1"/>
</dbReference>
<dbReference type="CDD" id="cd06465">
    <property type="entry name" value="p23_hB-ind1_like"/>
    <property type="match status" value="1"/>
</dbReference>
<evidence type="ECO:0000313" key="5">
    <source>
        <dbReference type="Proteomes" id="UP000279271"/>
    </source>
</evidence>
<comment type="similarity">
    <text evidence="1">Belongs to the p23/wos2 family.</text>
</comment>
<dbReference type="InterPro" id="IPR007052">
    <property type="entry name" value="CS_dom"/>
</dbReference>
<dbReference type="InterPro" id="IPR008978">
    <property type="entry name" value="HSP20-like_chaperone"/>
</dbReference>
<dbReference type="AlphaFoldDB" id="A0A3M7L5E3"/>